<comment type="caution">
    <text evidence="8">The sequence shown here is derived from an EMBL/GenBank/DDBJ whole genome shotgun (WGS) entry which is preliminary data.</text>
</comment>
<organism evidence="8 9">
    <name type="scientific">Ureibacillus thermosphaericus</name>
    <dbReference type="NCBI Taxonomy" id="51173"/>
    <lineage>
        <taxon>Bacteria</taxon>
        <taxon>Bacillati</taxon>
        <taxon>Bacillota</taxon>
        <taxon>Bacilli</taxon>
        <taxon>Bacillales</taxon>
        <taxon>Caryophanaceae</taxon>
        <taxon>Ureibacillus</taxon>
    </lineage>
</organism>
<evidence type="ECO:0000256" key="1">
    <source>
        <dbReference type="ARBA" id="ARBA00007074"/>
    </source>
</evidence>
<sequence>MKKKWLLSIFTSFLLVSGFGANSTAQAATVDELTNTAKQYIGAPYKYGGTNIKTGIDCSGYTRYVFSQLGISLKRTSKEQYTQGTAVSKSDLQPGDLVFFNTSGKGVSHVGIYLGDNKFISATTSGGVEIDSLNDPYYWGSRYVGARRVAEFTTEDVEKIQAEQAKVEVKEAAIDFSIVVSRGEAAIRLAEALNLDTTDQNSPFIDVKPESKYAGATTALNKLNIFTGDSNGKFNPGSPITRGQLAKALVIAYGLELKGEPATFADVSKEHWAYEYVAILASNGIATGREDGTFGVDEYATFEHLDTFIERIKNAQ</sequence>
<dbReference type="PROSITE" id="PS51272">
    <property type="entry name" value="SLH"/>
    <property type="match status" value="2"/>
</dbReference>
<feature type="signal peptide" evidence="5">
    <location>
        <begin position="1"/>
        <end position="27"/>
    </location>
</feature>
<keyword evidence="2" id="KW-0645">Protease</keyword>
<dbReference type="EMBL" id="JACHGZ010000014">
    <property type="protein sequence ID" value="MBB5149074.1"/>
    <property type="molecule type" value="Genomic_DNA"/>
</dbReference>
<dbReference type="Pfam" id="PF00395">
    <property type="entry name" value="SLH"/>
    <property type="match status" value="2"/>
</dbReference>
<dbReference type="RefSeq" id="WP_168412351.1">
    <property type="nucleotide sequence ID" value="NZ_JAAXPW010000015.1"/>
</dbReference>
<evidence type="ECO:0000256" key="4">
    <source>
        <dbReference type="ARBA" id="ARBA00022807"/>
    </source>
</evidence>
<keyword evidence="4" id="KW-0788">Thiol protease</keyword>
<feature type="domain" description="SLH" evidence="6">
    <location>
        <begin position="264"/>
        <end position="316"/>
    </location>
</feature>
<keyword evidence="9" id="KW-1185">Reference proteome</keyword>
<dbReference type="GO" id="GO:0008234">
    <property type="term" value="F:cysteine-type peptidase activity"/>
    <property type="evidence" value="ECO:0007669"/>
    <property type="project" value="UniProtKB-KW"/>
</dbReference>
<evidence type="ECO:0000259" key="7">
    <source>
        <dbReference type="PROSITE" id="PS51935"/>
    </source>
</evidence>
<name>A0A840PV00_URETH</name>
<evidence type="ECO:0000256" key="2">
    <source>
        <dbReference type="ARBA" id="ARBA00022670"/>
    </source>
</evidence>
<dbReference type="Pfam" id="PF00877">
    <property type="entry name" value="NLPC_P60"/>
    <property type="match status" value="1"/>
</dbReference>
<feature type="domain" description="NlpC/P60" evidence="7">
    <location>
        <begin position="27"/>
        <end position="150"/>
    </location>
</feature>
<dbReference type="PROSITE" id="PS51935">
    <property type="entry name" value="NLPC_P60"/>
    <property type="match status" value="1"/>
</dbReference>
<dbReference type="Gene3D" id="3.90.1720.10">
    <property type="entry name" value="endopeptidase domain like (from Nostoc punctiforme)"/>
    <property type="match status" value="1"/>
</dbReference>
<keyword evidence="5" id="KW-0732">Signal</keyword>
<dbReference type="SUPFAM" id="SSF54001">
    <property type="entry name" value="Cysteine proteinases"/>
    <property type="match status" value="1"/>
</dbReference>
<protein>
    <recommendedName>
        <fullName evidence="10">Peptidase</fullName>
    </recommendedName>
</protein>
<gene>
    <name evidence="8" type="ORF">HNR36_001461</name>
</gene>
<keyword evidence="3" id="KW-0378">Hydrolase</keyword>
<evidence type="ECO:0000313" key="8">
    <source>
        <dbReference type="EMBL" id="MBB5149074.1"/>
    </source>
</evidence>
<evidence type="ECO:0000256" key="5">
    <source>
        <dbReference type="SAM" id="SignalP"/>
    </source>
</evidence>
<feature type="chain" id="PRO_5032833623" description="Peptidase" evidence="5">
    <location>
        <begin position="28"/>
        <end position="316"/>
    </location>
</feature>
<dbReference type="PANTHER" id="PTHR47053:SF1">
    <property type="entry name" value="MUREIN DD-ENDOPEPTIDASE MEPH-RELATED"/>
    <property type="match status" value="1"/>
</dbReference>
<dbReference type="Proteomes" id="UP000557217">
    <property type="component" value="Unassembled WGS sequence"/>
</dbReference>
<dbReference type="GO" id="GO:0006508">
    <property type="term" value="P:proteolysis"/>
    <property type="evidence" value="ECO:0007669"/>
    <property type="project" value="UniProtKB-KW"/>
</dbReference>
<dbReference type="AlphaFoldDB" id="A0A840PV00"/>
<feature type="domain" description="SLH" evidence="6">
    <location>
        <begin position="200"/>
        <end position="263"/>
    </location>
</feature>
<comment type="similarity">
    <text evidence="1">Belongs to the peptidase C40 family.</text>
</comment>
<dbReference type="PANTHER" id="PTHR47053">
    <property type="entry name" value="MUREIN DD-ENDOPEPTIDASE MEPH-RELATED"/>
    <property type="match status" value="1"/>
</dbReference>
<dbReference type="InterPro" id="IPR038765">
    <property type="entry name" value="Papain-like_cys_pep_sf"/>
</dbReference>
<proteinExistence type="inferred from homology"/>
<reference evidence="8 9" key="1">
    <citation type="submission" date="2020-08" db="EMBL/GenBank/DDBJ databases">
        <title>Genomic Encyclopedia of Type Strains, Phase IV (KMG-IV): sequencing the most valuable type-strain genomes for metagenomic binning, comparative biology and taxonomic classification.</title>
        <authorList>
            <person name="Goeker M."/>
        </authorList>
    </citation>
    <scope>NUCLEOTIDE SEQUENCE [LARGE SCALE GENOMIC DNA]</scope>
    <source>
        <strain evidence="8 9">DSM 10633</strain>
    </source>
</reference>
<dbReference type="InterPro" id="IPR000064">
    <property type="entry name" value="NLP_P60_dom"/>
</dbReference>
<evidence type="ECO:0000259" key="6">
    <source>
        <dbReference type="PROSITE" id="PS51272"/>
    </source>
</evidence>
<evidence type="ECO:0000256" key="3">
    <source>
        <dbReference type="ARBA" id="ARBA00022801"/>
    </source>
</evidence>
<evidence type="ECO:0008006" key="10">
    <source>
        <dbReference type="Google" id="ProtNLM"/>
    </source>
</evidence>
<accession>A0A840PV00</accession>
<evidence type="ECO:0000313" key="9">
    <source>
        <dbReference type="Proteomes" id="UP000557217"/>
    </source>
</evidence>
<dbReference type="InterPro" id="IPR051202">
    <property type="entry name" value="Peptidase_C40"/>
</dbReference>
<dbReference type="InterPro" id="IPR001119">
    <property type="entry name" value="SLH_dom"/>
</dbReference>